<dbReference type="OrthoDB" id="363007at2"/>
<keyword evidence="1" id="KW-0732">Signal</keyword>
<dbReference type="AlphaFoldDB" id="A0A2T3MVR6"/>
<reference evidence="2 3" key="1">
    <citation type="submission" date="2018-03" db="EMBL/GenBank/DDBJ databases">
        <title>Whole genome sequencing of Histamine producing bacteria.</title>
        <authorList>
            <person name="Butler K."/>
        </authorList>
    </citation>
    <scope>NUCLEOTIDE SEQUENCE [LARGE SCALE GENOMIC DNA]</scope>
    <source>
        <strain evidence="2 3">DSM 16190</strain>
    </source>
</reference>
<sequence length="104" mass="10973">MNKKQLSFALMLSMVPLTGMAHTPLCSCYDNGDGTVLCEGGFSDGSSAAGVEVIVADAEGHQLLAGKMSEDSEFEFNKPQGDYKVQFNAGPGHLVEIGSEDITE</sequence>
<protein>
    <recommendedName>
        <fullName evidence="4">Carboxypeptidase regulatory-like domain-containing protein</fullName>
    </recommendedName>
</protein>
<accession>A0A2T3MVR6</accession>
<proteinExistence type="predicted"/>
<evidence type="ECO:0000313" key="2">
    <source>
        <dbReference type="EMBL" id="PSW03999.1"/>
    </source>
</evidence>
<evidence type="ECO:0000256" key="1">
    <source>
        <dbReference type="SAM" id="SignalP"/>
    </source>
</evidence>
<feature type="chain" id="PRO_5015551255" description="Carboxypeptidase regulatory-like domain-containing protein" evidence="1">
    <location>
        <begin position="22"/>
        <end position="104"/>
    </location>
</feature>
<keyword evidence="3" id="KW-1185">Reference proteome</keyword>
<organism evidence="2 3">
    <name type="scientific">Photobacterium lipolyticum</name>
    <dbReference type="NCBI Taxonomy" id="266810"/>
    <lineage>
        <taxon>Bacteria</taxon>
        <taxon>Pseudomonadati</taxon>
        <taxon>Pseudomonadota</taxon>
        <taxon>Gammaproteobacteria</taxon>
        <taxon>Vibrionales</taxon>
        <taxon>Vibrionaceae</taxon>
        <taxon>Photobacterium</taxon>
    </lineage>
</organism>
<dbReference type="RefSeq" id="WP_107284170.1">
    <property type="nucleotide sequence ID" value="NZ_PYMC01000011.1"/>
</dbReference>
<gene>
    <name evidence="2" type="ORF">C9I89_15075</name>
</gene>
<feature type="signal peptide" evidence="1">
    <location>
        <begin position="1"/>
        <end position="21"/>
    </location>
</feature>
<comment type="caution">
    <text evidence="2">The sequence shown here is derived from an EMBL/GenBank/DDBJ whole genome shotgun (WGS) entry which is preliminary data.</text>
</comment>
<evidence type="ECO:0008006" key="4">
    <source>
        <dbReference type="Google" id="ProtNLM"/>
    </source>
</evidence>
<evidence type="ECO:0000313" key="3">
    <source>
        <dbReference type="Proteomes" id="UP000240904"/>
    </source>
</evidence>
<name>A0A2T3MVR6_9GAMM</name>
<dbReference type="Proteomes" id="UP000240904">
    <property type="component" value="Unassembled WGS sequence"/>
</dbReference>
<dbReference type="EMBL" id="PYMC01000011">
    <property type="protein sequence ID" value="PSW03999.1"/>
    <property type="molecule type" value="Genomic_DNA"/>
</dbReference>